<dbReference type="EMBL" id="CM037623">
    <property type="protein sequence ID" value="KAH7988683.1"/>
    <property type="molecule type" value="Genomic_DNA"/>
</dbReference>
<name>A0ACB8E8V4_9SAUR</name>
<reference evidence="1" key="1">
    <citation type="submission" date="2021-08" db="EMBL/GenBank/DDBJ databases">
        <title>The first chromosome-level gecko genome reveals the dynamic sex chromosomes of Neotropical dwarf geckos (Sphaerodactylidae: Sphaerodactylus).</title>
        <authorList>
            <person name="Pinto B.J."/>
            <person name="Keating S.E."/>
            <person name="Gamble T."/>
        </authorList>
    </citation>
    <scope>NUCLEOTIDE SEQUENCE</scope>
    <source>
        <strain evidence="1">TG3544</strain>
    </source>
</reference>
<organism evidence="1 2">
    <name type="scientific">Sphaerodactylus townsendi</name>
    <dbReference type="NCBI Taxonomy" id="933632"/>
    <lineage>
        <taxon>Eukaryota</taxon>
        <taxon>Metazoa</taxon>
        <taxon>Chordata</taxon>
        <taxon>Craniata</taxon>
        <taxon>Vertebrata</taxon>
        <taxon>Euteleostomi</taxon>
        <taxon>Lepidosauria</taxon>
        <taxon>Squamata</taxon>
        <taxon>Bifurcata</taxon>
        <taxon>Gekkota</taxon>
        <taxon>Sphaerodactylidae</taxon>
        <taxon>Sphaerodactylus</taxon>
    </lineage>
</organism>
<evidence type="ECO:0000313" key="2">
    <source>
        <dbReference type="Proteomes" id="UP000827872"/>
    </source>
</evidence>
<accession>A0ACB8E8V4</accession>
<evidence type="ECO:0000313" key="1">
    <source>
        <dbReference type="EMBL" id="KAH7988683.1"/>
    </source>
</evidence>
<dbReference type="Proteomes" id="UP000827872">
    <property type="component" value="Linkage Group LG10"/>
</dbReference>
<comment type="caution">
    <text evidence="1">The sequence shown here is derived from an EMBL/GenBank/DDBJ whole genome shotgun (WGS) entry which is preliminary data.</text>
</comment>
<sequence>MVMYNPPATWSDKSKRRVKRGDDEMDFKTTMSKKYSTSVAHRYSKISINTGISDSDAIKVDVLLNDVTIHLTHMMQAYSDCSAVCKGLLCHRDLAAMTYAPLFLVIILVPFMGLAGAQGPCPTPCRCTLEILNCSRLTGLPGFHQVPLLNLAAPPHPFTYLDFTGNVISKIGKEVWKAYPWAEHLVLKDNSLSKLQNTSLEGLFSLTYLDVSCNKIQIIGRNSFEAVPFLQIINLSGNIIQQIANGTFRAWHGMQFLLKMDLSHNPLAVIQDSHFYGLPMLKFLDLGATDITPRILEDLLQTSLQLRILILPQQMSCCLCHIKEDIEVLCDTVKLECTESCSINATLCEKEEPLHRMQEEVMKVLEIRKKNGKNLLNILPERNIPSNDLPQRTEPNKASPALAKNDSSLRSDDNLVESVKHLMQIKADESLDVNWADKDELKKLYLLATLLQEALKERIVQLEKVSLEAEVQNELSAEASKISTDKVEQGATDAFLRKNRHVRKRRRENWPGTDQRQKDPLMKLEGDGLEAAETSTQSADKPSVIELYDKAGSQKKLAEGLDPQRALSVLRSQQAGLQSSWKRSISDSLANSLKPTGSIEMGNNENDLASHQIILGHDFGEHILTNEEILHQLLHRTNPPAEDGKSKISATDPEPSLSELSPDISLSHGTYWEHQRPSVSPPLNMALQDDAYLLGDLFEVELNKQLTSLIPNTPVRKLISHVIRILKMDCTAPTMQVACAKLISRTGLLMKLFSENINETSSLWKSYFWPSKKITNMTTANSRKLEKPLGRTTGQGIPAYEKKLLWAVSVTAIIMIIIAAICLIEICSQHSSATDRSFLGRRKKSLSDLEDSRRDSQMADKPLWLKDMYETQGETQRDSMVVKLHDQESLEKVDIVSRSSARSSLTETPMKKFSSKALSVPMEEAPPPVTSAAPLPPPPPTSQKGSVKAKGSSVAPSSKAASSAGEGDDEDEGDSAEKSEAATTEPTTESAHSEEEEDEEESD</sequence>
<protein>
    <submittedName>
        <fullName evidence="1">Uncharacterized protein</fullName>
    </submittedName>
</protein>
<proteinExistence type="predicted"/>
<gene>
    <name evidence="1" type="ORF">K3G42_020480</name>
</gene>
<keyword evidence="2" id="KW-1185">Reference proteome</keyword>